<feature type="compositionally biased region" description="Low complexity" evidence="7">
    <location>
        <begin position="978"/>
        <end position="1000"/>
    </location>
</feature>
<dbReference type="Pfam" id="PF00514">
    <property type="entry name" value="Arm"/>
    <property type="match status" value="8"/>
</dbReference>
<feature type="region of interest" description="Disordered" evidence="7">
    <location>
        <begin position="718"/>
        <end position="750"/>
    </location>
</feature>
<dbReference type="InterPro" id="IPR011989">
    <property type="entry name" value="ARM-like"/>
</dbReference>
<proteinExistence type="inferred from homology"/>
<dbReference type="SMART" id="SM00185">
    <property type="entry name" value="ARM"/>
    <property type="match status" value="8"/>
</dbReference>
<evidence type="ECO:0000256" key="2">
    <source>
        <dbReference type="ARBA" id="ARBA00022448"/>
    </source>
</evidence>
<feature type="repeat" description="ARM" evidence="5">
    <location>
        <begin position="324"/>
        <end position="366"/>
    </location>
</feature>
<evidence type="ECO:0000313" key="9">
    <source>
        <dbReference type="EMBL" id="KAG2200826.1"/>
    </source>
</evidence>
<feature type="compositionally biased region" description="Low complexity" evidence="7">
    <location>
        <begin position="728"/>
        <end position="741"/>
    </location>
</feature>
<dbReference type="InterPro" id="IPR000225">
    <property type="entry name" value="Armadillo"/>
</dbReference>
<keyword evidence="3" id="KW-0677">Repeat</keyword>
<evidence type="ECO:0000259" key="8">
    <source>
        <dbReference type="PROSITE" id="PS51214"/>
    </source>
</evidence>
<organism evidence="9 10">
    <name type="scientific">Mucor saturninus</name>
    <dbReference type="NCBI Taxonomy" id="64648"/>
    <lineage>
        <taxon>Eukaryota</taxon>
        <taxon>Fungi</taxon>
        <taxon>Fungi incertae sedis</taxon>
        <taxon>Mucoromycota</taxon>
        <taxon>Mucoromycotina</taxon>
        <taxon>Mucoromycetes</taxon>
        <taxon>Mucorales</taxon>
        <taxon>Mucorineae</taxon>
        <taxon>Mucoraceae</taxon>
        <taxon>Mucor</taxon>
    </lineage>
</organism>
<keyword evidence="2 6" id="KW-0813">Transport</keyword>
<feature type="repeat" description="ARM" evidence="5">
    <location>
        <begin position="113"/>
        <end position="155"/>
    </location>
</feature>
<protein>
    <recommendedName>
        <fullName evidence="8">IBB domain-containing protein</fullName>
    </recommendedName>
</protein>
<evidence type="ECO:0000256" key="3">
    <source>
        <dbReference type="ARBA" id="ARBA00022737"/>
    </source>
</evidence>
<dbReference type="PANTHER" id="PTHR23316">
    <property type="entry name" value="IMPORTIN ALPHA"/>
    <property type="match status" value="1"/>
</dbReference>
<comment type="caution">
    <text evidence="9">The sequence shown here is derived from an EMBL/GenBank/DDBJ whole genome shotgun (WGS) entry which is preliminary data.</text>
</comment>
<feature type="compositionally biased region" description="Acidic residues" evidence="7">
    <location>
        <begin position="496"/>
        <end position="505"/>
    </location>
</feature>
<dbReference type="FunFam" id="1.25.10.10:FF:000021">
    <property type="entry name" value="Importin subunit alpha"/>
    <property type="match status" value="1"/>
</dbReference>
<dbReference type="Pfam" id="PF16186">
    <property type="entry name" value="Arm_3"/>
    <property type="match status" value="1"/>
</dbReference>
<dbReference type="OrthoDB" id="29145at2759"/>
<dbReference type="InterPro" id="IPR002652">
    <property type="entry name" value="Importin-a_IBB"/>
</dbReference>
<evidence type="ECO:0000256" key="6">
    <source>
        <dbReference type="PROSITE-ProRule" id="PRU00561"/>
    </source>
</evidence>
<dbReference type="GO" id="GO:0005634">
    <property type="term" value="C:nucleus"/>
    <property type="evidence" value="ECO:0007669"/>
    <property type="project" value="UniProtKB-ARBA"/>
</dbReference>
<gene>
    <name evidence="9" type="ORF">INT47_001357</name>
</gene>
<sequence>MEGENRRNAYKERSRFKPEEVRRRRENAQVEIRKQKKEENLAKRRNFNAQDIGEDSDDDLAMNQDAEILSQLPLMVQSLYSEDPTHQLQATAQFRKVLSREKNPPIKEVISCGVVPRFVEFLRSPDGQVQFEAAWALTNIASGSSEQTEVVIKAGAVPYFIELLSSPVDDVKEQAVWALGNIAGDSPKCRDYVLETGALPPLLAIFEDNSKLSMIRNATWTLSNFCRGKNPQPNWRLISPALGVLAKLINSTDEEVLIDTCWAISYLSDGPNERIQAVIESGLCGRLVELLGHPATTVQTPALRSVGNIVTGDDSQTQMVLNCGALVALLHLLSSPKEPIRKETCWTLSNITAGNTNQIQAIIDSGIVGPLIQVLITGDVKTKKEACWAICNATSGGLNKPEQIKFLVNQGCIKPLCDILTSMDNKIMLVALDGLDNILKVGDMEKSNTMDGLNPYALLIEECGGVEYIHALQHHENGEIYKKSYQLIDKYFSDGDEEQDTEMAPDTENGTDKLNSGRYFQTDATIKIETELDLKLPPSIDDLIPTKTNICSPPSKVDNHGNCSFNVSLVYFVSHKQLTRLRRNEATMSICVKKEDKHNNKIVFLIADAKEVIPQSEHKLDHIYKFVADKGAWCTIAKTRQQLKVGLFYVAMPDNNHSSNNSIVLNTPCIQLRSPPPTPIMPKRVTATNSNRKKKISSILGTSNSVISCATSIISTTTTNTGRKKKPSVNSSSSSSSHSNNEPQKIPLRRTKSSLVDLNIEELANVLKKMNIFSSDKQAPPLPLPLSPSVSIPPEQSYHQIGKGTLQYTFYFKIMFVDHFKQNLLRQSTPITSKKIQYLKKPYFGYSFLSNYNLSPVASINLPNQHDGKCCFQLRGHFIDIQNWLHAQNSIELSYIITDKYTKETVGKARVPLKSLDSKISDKIYSVHDLDKESVIAKVTVRIGLVSGWHKEEEYEKIDTRDDPWDIFNNKKQRHHSQSSVPTLLTSSTTSSTKSSTNNQ</sequence>
<feature type="region of interest" description="Disordered" evidence="7">
    <location>
        <begin position="963"/>
        <end position="1000"/>
    </location>
</feature>
<feature type="repeat" description="ARM" evidence="5">
    <location>
        <begin position="155"/>
        <end position="197"/>
    </location>
</feature>
<dbReference type="GO" id="GO:0061608">
    <property type="term" value="F:nuclear import signal receptor activity"/>
    <property type="evidence" value="ECO:0007669"/>
    <property type="project" value="InterPro"/>
</dbReference>
<dbReference type="Proteomes" id="UP000603453">
    <property type="component" value="Unassembled WGS sequence"/>
</dbReference>
<feature type="non-terminal residue" evidence="9">
    <location>
        <position position="1"/>
    </location>
</feature>
<dbReference type="PROSITE" id="PS51214">
    <property type="entry name" value="IBB"/>
    <property type="match status" value="1"/>
</dbReference>
<feature type="region of interest" description="Disordered" evidence="7">
    <location>
        <begin position="1"/>
        <end position="58"/>
    </location>
</feature>
<evidence type="ECO:0000256" key="5">
    <source>
        <dbReference type="PROSITE-ProRule" id="PRU00259"/>
    </source>
</evidence>
<feature type="domain" description="IBB" evidence="8">
    <location>
        <begin position="1"/>
        <end position="54"/>
    </location>
</feature>
<dbReference type="Gene3D" id="1.25.10.10">
    <property type="entry name" value="Leucine-rich Repeat Variant"/>
    <property type="match status" value="1"/>
</dbReference>
<keyword evidence="10" id="KW-1185">Reference proteome</keyword>
<keyword evidence="4" id="KW-0653">Protein transport</keyword>
<dbReference type="Gene3D" id="1.20.5.690">
    <property type="entry name" value="Importin-alpha, importin-beta-binding domain"/>
    <property type="match status" value="1"/>
</dbReference>
<dbReference type="SUPFAM" id="SSF48371">
    <property type="entry name" value="ARM repeat"/>
    <property type="match status" value="1"/>
</dbReference>
<reference evidence="9" key="1">
    <citation type="submission" date="2020-12" db="EMBL/GenBank/DDBJ databases">
        <title>Metabolic potential, ecology and presence of endohyphal bacteria is reflected in genomic diversity of Mucoromycotina.</title>
        <authorList>
            <person name="Muszewska A."/>
            <person name="Okrasinska A."/>
            <person name="Steczkiewicz K."/>
            <person name="Drgas O."/>
            <person name="Orlowska M."/>
            <person name="Perlinska-Lenart U."/>
            <person name="Aleksandrzak-Piekarczyk T."/>
            <person name="Szatraj K."/>
            <person name="Zielenkiewicz U."/>
            <person name="Pilsyk S."/>
            <person name="Malc E."/>
            <person name="Mieczkowski P."/>
            <person name="Kruszewska J.S."/>
            <person name="Biernat P."/>
            <person name="Pawlowska J."/>
        </authorList>
    </citation>
    <scope>NUCLEOTIDE SEQUENCE</scope>
    <source>
        <strain evidence="9">WA0000017839</strain>
    </source>
</reference>
<feature type="region of interest" description="Disordered" evidence="7">
    <location>
        <begin position="674"/>
        <end position="694"/>
    </location>
</feature>
<dbReference type="EMBL" id="JAEPRD010000078">
    <property type="protein sequence ID" value="KAG2200826.1"/>
    <property type="molecule type" value="Genomic_DNA"/>
</dbReference>
<dbReference type="InterPro" id="IPR036975">
    <property type="entry name" value="Importin-a_IBB_sf"/>
</dbReference>
<dbReference type="Pfam" id="PF01749">
    <property type="entry name" value="IBB"/>
    <property type="match status" value="1"/>
</dbReference>
<evidence type="ECO:0000256" key="1">
    <source>
        <dbReference type="ARBA" id="ARBA00010394"/>
    </source>
</evidence>
<dbReference type="PROSITE" id="PS50176">
    <property type="entry name" value="ARM_REPEAT"/>
    <property type="match status" value="3"/>
</dbReference>
<dbReference type="GO" id="GO:0006606">
    <property type="term" value="P:protein import into nucleus"/>
    <property type="evidence" value="ECO:0007669"/>
    <property type="project" value="InterPro"/>
</dbReference>
<dbReference type="AlphaFoldDB" id="A0A8H7UW43"/>
<dbReference type="InterPro" id="IPR016024">
    <property type="entry name" value="ARM-type_fold"/>
</dbReference>
<feature type="region of interest" description="Disordered" evidence="7">
    <location>
        <begin position="496"/>
        <end position="515"/>
    </location>
</feature>
<feature type="compositionally biased region" description="Basic and acidic residues" evidence="7">
    <location>
        <begin position="1"/>
        <end position="42"/>
    </location>
</feature>
<evidence type="ECO:0000313" key="10">
    <source>
        <dbReference type="Proteomes" id="UP000603453"/>
    </source>
</evidence>
<evidence type="ECO:0000256" key="4">
    <source>
        <dbReference type="ARBA" id="ARBA00022927"/>
    </source>
</evidence>
<accession>A0A8H7UW43</accession>
<dbReference type="InterPro" id="IPR032413">
    <property type="entry name" value="Arm_3"/>
</dbReference>
<comment type="similarity">
    <text evidence="1">Belongs to the importin alpha family.</text>
</comment>
<evidence type="ECO:0000256" key="7">
    <source>
        <dbReference type="SAM" id="MobiDB-lite"/>
    </source>
</evidence>
<name>A0A8H7UW43_9FUNG</name>